<organism evidence="3 4">
    <name type="scientific">Mycolicibacter engbaekii</name>
    <dbReference type="NCBI Taxonomy" id="188915"/>
    <lineage>
        <taxon>Bacteria</taxon>
        <taxon>Bacillati</taxon>
        <taxon>Actinomycetota</taxon>
        <taxon>Actinomycetes</taxon>
        <taxon>Mycobacteriales</taxon>
        <taxon>Mycobacteriaceae</taxon>
        <taxon>Mycolicibacter</taxon>
    </lineage>
</organism>
<protein>
    <recommendedName>
        <fullName evidence="2">DUF732 domain-containing protein</fullName>
    </recommendedName>
</protein>
<evidence type="ECO:0000313" key="3">
    <source>
        <dbReference type="EMBL" id="ORV45126.1"/>
    </source>
</evidence>
<name>A0A1X1TKT9_9MYCO</name>
<feature type="signal peptide" evidence="1">
    <location>
        <begin position="1"/>
        <end position="25"/>
    </location>
</feature>
<dbReference type="EMBL" id="LQOT01000044">
    <property type="protein sequence ID" value="ORV45126.1"/>
    <property type="molecule type" value="Genomic_DNA"/>
</dbReference>
<feature type="chain" id="PRO_5012304176" description="DUF732 domain-containing protein" evidence="1">
    <location>
        <begin position="26"/>
        <end position="105"/>
    </location>
</feature>
<dbReference type="Pfam" id="PF05305">
    <property type="entry name" value="DUF732"/>
    <property type="match status" value="1"/>
</dbReference>
<dbReference type="STRING" id="188915.AWC02_14550"/>
<feature type="domain" description="DUF732" evidence="2">
    <location>
        <begin position="32"/>
        <end position="102"/>
    </location>
</feature>
<sequence>MKHARWIVTAATAAALTGLATPASADPEPDPDAAFISTIEQAGIEYTNAADAVAVGREVCAYLGAGHHVDAAARAVRISNRAMSVKNAARFVTFSQAAFCPESME</sequence>
<proteinExistence type="predicted"/>
<dbReference type="RefSeq" id="WP_085129443.1">
    <property type="nucleotide sequence ID" value="NZ_LQOT01000044.1"/>
</dbReference>
<comment type="caution">
    <text evidence="3">The sequence shown here is derived from an EMBL/GenBank/DDBJ whole genome shotgun (WGS) entry which is preliminary data.</text>
</comment>
<gene>
    <name evidence="3" type="ORF">AWC02_14550</name>
</gene>
<accession>A0A1X1TKT9</accession>
<evidence type="ECO:0000313" key="4">
    <source>
        <dbReference type="Proteomes" id="UP000193465"/>
    </source>
</evidence>
<dbReference type="InterPro" id="IPR007969">
    <property type="entry name" value="DUF732"/>
</dbReference>
<evidence type="ECO:0000256" key="1">
    <source>
        <dbReference type="SAM" id="SignalP"/>
    </source>
</evidence>
<dbReference type="Proteomes" id="UP000193465">
    <property type="component" value="Unassembled WGS sequence"/>
</dbReference>
<reference evidence="3 4" key="1">
    <citation type="submission" date="2016-01" db="EMBL/GenBank/DDBJ databases">
        <title>The new phylogeny of the genus Mycobacterium.</title>
        <authorList>
            <person name="Tarcisio F."/>
            <person name="Conor M."/>
            <person name="Antonella G."/>
            <person name="Elisabetta G."/>
            <person name="Giulia F.S."/>
            <person name="Sara T."/>
            <person name="Anna F."/>
            <person name="Clotilde B."/>
            <person name="Roberto B."/>
            <person name="Veronica D.S."/>
            <person name="Fabio R."/>
            <person name="Monica P."/>
            <person name="Olivier J."/>
            <person name="Enrico T."/>
            <person name="Nicola S."/>
        </authorList>
    </citation>
    <scope>NUCLEOTIDE SEQUENCE [LARGE SCALE GENOMIC DNA]</scope>
    <source>
        <strain evidence="3 4">ATCC 27353</strain>
    </source>
</reference>
<keyword evidence="1" id="KW-0732">Signal</keyword>
<keyword evidence="4" id="KW-1185">Reference proteome</keyword>
<dbReference type="AlphaFoldDB" id="A0A1X1TKT9"/>
<evidence type="ECO:0000259" key="2">
    <source>
        <dbReference type="Pfam" id="PF05305"/>
    </source>
</evidence>